<dbReference type="RefSeq" id="XP_022316607.1">
    <property type="nucleotide sequence ID" value="XM_022460899.1"/>
</dbReference>
<dbReference type="GeneID" id="111120161"/>
<accession>A0A8B8CL88</accession>
<sequence>MSRVWRQLYKATSNACIIASECTGSCDLTSNHWACIDHACECRSNNVNSGGNSGVAGNCLQGHDHCRQCNSYSIVNNVYLCCRDCHDSISTSSTGSGLECHCSNH</sequence>
<name>A0A8B8CL88_CRAVI</name>
<reference evidence="1" key="1">
    <citation type="submission" date="2024-06" db="UniProtKB">
        <authorList>
            <consortium name="RefSeq"/>
        </authorList>
    </citation>
    <scope>NUCLEOTIDE SEQUENCE [LARGE SCALE GENOMIC DNA]</scope>
</reference>
<gene>
    <name evidence="2" type="primary">LOC111120161</name>
</gene>
<evidence type="ECO:0000313" key="2">
    <source>
        <dbReference type="RefSeq" id="XP_022316607.1"/>
    </source>
</evidence>
<evidence type="ECO:0000313" key="1">
    <source>
        <dbReference type="Proteomes" id="UP000694844"/>
    </source>
</evidence>
<organism evidence="1 2">
    <name type="scientific">Crassostrea virginica</name>
    <name type="common">Eastern oyster</name>
    <dbReference type="NCBI Taxonomy" id="6565"/>
    <lineage>
        <taxon>Eukaryota</taxon>
        <taxon>Metazoa</taxon>
        <taxon>Spiralia</taxon>
        <taxon>Lophotrochozoa</taxon>
        <taxon>Mollusca</taxon>
        <taxon>Bivalvia</taxon>
        <taxon>Autobranchia</taxon>
        <taxon>Pteriomorphia</taxon>
        <taxon>Ostreida</taxon>
        <taxon>Ostreoidea</taxon>
        <taxon>Ostreidae</taxon>
        <taxon>Crassostrea</taxon>
    </lineage>
</organism>
<keyword evidence="1" id="KW-1185">Reference proteome</keyword>
<dbReference type="Proteomes" id="UP000694844">
    <property type="component" value="Chromosome 1"/>
</dbReference>
<dbReference type="AlphaFoldDB" id="A0A8B8CL88"/>
<reference evidence="2" key="2">
    <citation type="submission" date="2025-08" db="UniProtKB">
        <authorList>
            <consortium name="RefSeq"/>
        </authorList>
    </citation>
    <scope>IDENTIFICATION</scope>
    <source>
        <tissue evidence="2">Whole sample</tissue>
    </source>
</reference>
<protein>
    <submittedName>
        <fullName evidence="2">Uncharacterized protein LOC111120161 isoform X2</fullName>
    </submittedName>
</protein>
<proteinExistence type="predicted"/>